<gene>
    <name evidence="8" type="ORF">V5O48_004100</name>
</gene>
<dbReference type="PROSITE" id="PS50850">
    <property type="entry name" value="MFS"/>
    <property type="match status" value="1"/>
</dbReference>
<keyword evidence="4 6" id="KW-0472">Membrane</keyword>
<evidence type="ECO:0000313" key="9">
    <source>
        <dbReference type="Proteomes" id="UP001465976"/>
    </source>
</evidence>
<dbReference type="InterPro" id="IPR011701">
    <property type="entry name" value="MFS"/>
</dbReference>
<evidence type="ECO:0000256" key="4">
    <source>
        <dbReference type="ARBA" id="ARBA00023136"/>
    </source>
</evidence>
<proteinExistence type="predicted"/>
<feature type="transmembrane region" description="Helical" evidence="6">
    <location>
        <begin position="89"/>
        <end position="111"/>
    </location>
</feature>
<name>A0ABR3FQX5_9AGAR</name>
<dbReference type="Proteomes" id="UP001465976">
    <property type="component" value="Unassembled WGS sequence"/>
</dbReference>
<dbReference type="SUPFAM" id="SSF103473">
    <property type="entry name" value="MFS general substrate transporter"/>
    <property type="match status" value="1"/>
</dbReference>
<dbReference type="Gene3D" id="1.20.1250.20">
    <property type="entry name" value="MFS general substrate transporter like domains"/>
    <property type="match status" value="1"/>
</dbReference>
<dbReference type="PANTHER" id="PTHR23501:SF102">
    <property type="entry name" value="DRUG TRANSPORTER, PUTATIVE (AFU_ORTHOLOGUE AFUA_3G08530)-RELATED"/>
    <property type="match status" value="1"/>
</dbReference>
<protein>
    <recommendedName>
        <fullName evidence="7">Major facilitator superfamily (MFS) profile domain-containing protein</fullName>
    </recommendedName>
</protein>
<feature type="transmembrane region" description="Helical" evidence="6">
    <location>
        <begin position="46"/>
        <end position="69"/>
    </location>
</feature>
<feature type="compositionally biased region" description="Basic and acidic residues" evidence="5">
    <location>
        <begin position="573"/>
        <end position="596"/>
    </location>
</feature>
<feature type="transmembrane region" description="Helical" evidence="6">
    <location>
        <begin position="148"/>
        <end position="169"/>
    </location>
</feature>
<dbReference type="InterPro" id="IPR036259">
    <property type="entry name" value="MFS_trans_sf"/>
</dbReference>
<feature type="transmembrane region" description="Helical" evidence="6">
    <location>
        <begin position="485"/>
        <end position="504"/>
    </location>
</feature>
<organism evidence="8 9">
    <name type="scientific">Marasmius crinis-equi</name>
    <dbReference type="NCBI Taxonomy" id="585013"/>
    <lineage>
        <taxon>Eukaryota</taxon>
        <taxon>Fungi</taxon>
        <taxon>Dikarya</taxon>
        <taxon>Basidiomycota</taxon>
        <taxon>Agaricomycotina</taxon>
        <taxon>Agaricomycetes</taxon>
        <taxon>Agaricomycetidae</taxon>
        <taxon>Agaricales</taxon>
        <taxon>Marasmiineae</taxon>
        <taxon>Marasmiaceae</taxon>
        <taxon>Marasmius</taxon>
    </lineage>
</organism>
<feature type="transmembrane region" description="Helical" evidence="6">
    <location>
        <begin position="284"/>
        <end position="303"/>
    </location>
</feature>
<reference evidence="8 9" key="1">
    <citation type="submission" date="2024-02" db="EMBL/GenBank/DDBJ databases">
        <title>A draft genome for the cacao thread blight pathogen Marasmius crinis-equi.</title>
        <authorList>
            <person name="Cohen S.P."/>
            <person name="Baruah I.K."/>
            <person name="Amoako-Attah I."/>
            <person name="Bukari Y."/>
            <person name="Meinhardt L.W."/>
            <person name="Bailey B.A."/>
        </authorList>
    </citation>
    <scope>NUCLEOTIDE SEQUENCE [LARGE SCALE GENOMIC DNA]</scope>
    <source>
        <strain evidence="8 9">GH-76</strain>
    </source>
</reference>
<feature type="transmembrane region" description="Helical" evidence="6">
    <location>
        <begin position="348"/>
        <end position="367"/>
    </location>
</feature>
<feature type="transmembrane region" description="Helical" evidence="6">
    <location>
        <begin position="379"/>
        <end position="401"/>
    </location>
</feature>
<accession>A0ABR3FQX5</accession>
<feature type="transmembrane region" description="Helical" evidence="6">
    <location>
        <begin position="413"/>
        <end position="433"/>
    </location>
</feature>
<evidence type="ECO:0000256" key="3">
    <source>
        <dbReference type="ARBA" id="ARBA00022989"/>
    </source>
</evidence>
<evidence type="ECO:0000259" key="7">
    <source>
        <dbReference type="PROSITE" id="PS50850"/>
    </source>
</evidence>
<comment type="subcellular location">
    <subcellularLocation>
        <location evidence="1">Membrane</location>
        <topology evidence="1">Multi-pass membrane protein</topology>
    </subcellularLocation>
</comment>
<evidence type="ECO:0000256" key="5">
    <source>
        <dbReference type="SAM" id="MobiDB-lite"/>
    </source>
</evidence>
<evidence type="ECO:0000256" key="6">
    <source>
        <dbReference type="SAM" id="Phobius"/>
    </source>
</evidence>
<dbReference type="PANTHER" id="PTHR23501">
    <property type="entry name" value="MAJOR FACILITATOR SUPERFAMILY"/>
    <property type="match status" value="1"/>
</dbReference>
<dbReference type="CDD" id="cd17502">
    <property type="entry name" value="MFS_Azr1_MDR_like"/>
    <property type="match status" value="1"/>
</dbReference>
<keyword evidence="3 6" id="KW-1133">Transmembrane helix</keyword>
<evidence type="ECO:0000256" key="1">
    <source>
        <dbReference type="ARBA" id="ARBA00004141"/>
    </source>
</evidence>
<evidence type="ECO:0000256" key="2">
    <source>
        <dbReference type="ARBA" id="ARBA00022692"/>
    </source>
</evidence>
<feature type="transmembrane region" description="Helical" evidence="6">
    <location>
        <begin position="246"/>
        <end position="263"/>
    </location>
</feature>
<feature type="transmembrane region" description="Helical" evidence="6">
    <location>
        <begin position="323"/>
        <end position="341"/>
    </location>
</feature>
<feature type="region of interest" description="Disordered" evidence="5">
    <location>
        <begin position="529"/>
        <end position="596"/>
    </location>
</feature>
<keyword evidence="9" id="KW-1185">Reference proteome</keyword>
<feature type="compositionally biased region" description="Polar residues" evidence="5">
    <location>
        <begin position="1"/>
        <end position="14"/>
    </location>
</feature>
<evidence type="ECO:0000313" key="8">
    <source>
        <dbReference type="EMBL" id="KAL0577864.1"/>
    </source>
</evidence>
<feature type="region of interest" description="Disordered" evidence="5">
    <location>
        <begin position="1"/>
        <end position="27"/>
    </location>
</feature>
<dbReference type="InterPro" id="IPR020846">
    <property type="entry name" value="MFS_dom"/>
</dbReference>
<sequence length="596" mass="63894">MPNQLQPSNASPNVQDKAPAATVKAKPGETWKAGETHVLPKNNLTLVFLGFMCCIFLAAIDQTIVATALPTIVSDLGDGRNYSWVGRLIALPIQIGSALCGAAQTLTWLIVCRAVQGIGGGGIIQLVNITISDIVPLHDEQCTRRGKYGGLIGATWGIASVVGPLLGGAFTDHVSWRWCFWINLPTGGVAVIILFIFLNLNPTPRRGLREHAREFDFVGLFLIIAGVVCLLLGFNFSETRWRDAKTIALLAVGGTLLVLAGINEATTSRSAILPPRLFRTRTTSIILTTTFLHGICFFVGAYYLPLYYQVLGASATGAGVKMLPFSLGSALVSATAGILVSRFKDYRTIMWISWAIFTLGYGLMTMLDSHSSLAKQLVLPLVAALGIGALFQTPLIGLQAAMPLKDMATSTGAFGFIRTLGGTVGIAIGQAIWSSTLSNKLDKIPNLSLDVDSSNLSQSVRHLKDISDAVQRSEVIQAYARSISTIWIVATPIIGVGFLLSLLIRKYTLERTIVRGGDVEKGTVAAEVEEKAREEELEQSDEKKQPAPTGAKADEVEVPSDANTAEGVQVDSVSKDLNDHEKQSLSEDGKKSTNQS</sequence>
<feature type="transmembrane region" description="Helical" evidence="6">
    <location>
        <begin position="175"/>
        <end position="197"/>
    </location>
</feature>
<feature type="compositionally biased region" description="Basic and acidic residues" evidence="5">
    <location>
        <begin position="529"/>
        <end position="545"/>
    </location>
</feature>
<feature type="domain" description="Major facilitator superfamily (MFS) profile" evidence="7">
    <location>
        <begin position="1"/>
        <end position="509"/>
    </location>
</feature>
<feature type="transmembrane region" description="Helical" evidence="6">
    <location>
        <begin position="217"/>
        <end position="234"/>
    </location>
</feature>
<dbReference type="Gene3D" id="1.20.1720.10">
    <property type="entry name" value="Multidrug resistance protein D"/>
    <property type="match status" value="1"/>
</dbReference>
<comment type="caution">
    <text evidence="8">The sequence shown here is derived from an EMBL/GenBank/DDBJ whole genome shotgun (WGS) entry which is preliminary data.</text>
</comment>
<dbReference type="EMBL" id="JBAHYK010000132">
    <property type="protein sequence ID" value="KAL0577864.1"/>
    <property type="molecule type" value="Genomic_DNA"/>
</dbReference>
<keyword evidence="2 6" id="KW-0812">Transmembrane</keyword>
<dbReference type="Pfam" id="PF07690">
    <property type="entry name" value="MFS_1"/>
    <property type="match status" value="1"/>
</dbReference>